<evidence type="ECO:0000313" key="1">
    <source>
        <dbReference type="EMBL" id="KAG5850949.1"/>
    </source>
</evidence>
<evidence type="ECO:0000313" key="2">
    <source>
        <dbReference type="Proteomes" id="UP001044222"/>
    </source>
</evidence>
<organism evidence="1 2">
    <name type="scientific">Anguilla anguilla</name>
    <name type="common">European freshwater eel</name>
    <name type="synonym">Muraena anguilla</name>
    <dbReference type="NCBI Taxonomy" id="7936"/>
    <lineage>
        <taxon>Eukaryota</taxon>
        <taxon>Metazoa</taxon>
        <taxon>Chordata</taxon>
        <taxon>Craniata</taxon>
        <taxon>Vertebrata</taxon>
        <taxon>Euteleostomi</taxon>
        <taxon>Actinopterygii</taxon>
        <taxon>Neopterygii</taxon>
        <taxon>Teleostei</taxon>
        <taxon>Anguilliformes</taxon>
        <taxon>Anguillidae</taxon>
        <taxon>Anguilla</taxon>
    </lineage>
</organism>
<proteinExistence type="predicted"/>
<comment type="caution">
    <text evidence="1">The sequence shown here is derived from an EMBL/GenBank/DDBJ whole genome shotgun (WGS) entry which is preliminary data.</text>
</comment>
<dbReference type="Proteomes" id="UP001044222">
    <property type="component" value="Unassembled WGS sequence"/>
</dbReference>
<gene>
    <name evidence="1" type="ORF">ANANG_G00087810</name>
</gene>
<reference evidence="1" key="1">
    <citation type="submission" date="2021-01" db="EMBL/GenBank/DDBJ databases">
        <title>A chromosome-scale assembly of European eel, Anguilla anguilla.</title>
        <authorList>
            <person name="Henkel C."/>
            <person name="Jong-Raadsen S.A."/>
            <person name="Dufour S."/>
            <person name="Weltzien F.-A."/>
            <person name="Palstra A.P."/>
            <person name="Pelster B."/>
            <person name="Spaink H.P."/>
            <person name="Van Den Thillart G.E."/>
            <person name="Jansen H."/>
            <person name="Zahm M."/>
            <person name="Klopp C."/>
            <person name="Cedric C."/>
            <person name="Louis A."/>
            <person name="Berthelot C."/>
            <person name="Parey E."/>
            <person name="Roest Crollius H."/>
            <person name="Montfort J."/>
            <person name="Robinson-Rechavi M."/>
            <person name="Bucao C."/>
            <person name="Bouchez O."/>
            <person name="Gislard M."/>
            <person name="Lluch J."/>
            <person name="Milhes M."/>
            <person name="Lampietro C."/>
            <person name="Lopez Roques C."/>
            <person name="Donnadieu C."/>
            <person name="Braasch I."/>
            <person name="Desvignes T."/>
            <person name="Postlethwait J."/>
            <person name="Bobe J."/>
            <person name="Guiguen Y."/>
            <person name="Dirks R."/>
        </authorList>
    </citation>
    <scope>NUCLEOTIDE SEQUENCE</scope>
    <source>
        <strain evidence="1">Tag_6206</strain>
        <tissue evidence="1">Liver</tissue>
    </source>
</reference>
<protein>
    <submittedName>
        <fullName evidence="1">Uncharacterized protein</fullName>
    </submittedName>
</protein>
<accession>A0A9D3S0S1</accession>
<sequence>MRQLHSCFLGCHLPIWESGGLYKERTGFDADRPLRILKGSCDQRASTLLVFSSGHCKAVRLAGFQRIMLKLSDIQLQEFIL</sequence>
<dbReference type="AlphaFoldDB" id="A0A9D3S0S1"/>
<dbReference type="EMBL" id="JAFIRN010000004">
    <property type="protein sequence ID" value="KAG5850949.1"/>
    <property type="molecule type" value="Genomic_DNA"/>
</dbReference>
<keyword evidence="2" id="KW-1185">Reference proteome</keyword>
<name>A0A9D3S0S1_ANGAN</name>